<evidence type="ECO:0000256" key="10">
    <source>
        <dbReference type="ARBA" id="ARBA00023286"/>
    </source>
</evidence>
<dbReference type="Pfam" id="PF10613">
    <property type="entry name" value="Lig_chan-Glu_bd"/>
    <property type="match status" value="1"/>
</dbReference>
<evidence type="ECO:0000313" key="13">
    <source>
        <dbReference type="EMBL" id="CAD7233313.1"/>
    </source>
</evidence>
<keyword evidence="4" id="KW-0812">Transmembrane</keyword>
<gene>
    <name evidence="13" type="ORF">CTOB1V02_LOCUS11136</name>
</gene>
<evidence type="ECO:0000256" key="7">
    <source>
        <dbReference type="ARBA" id="ARBA00023136"/>
    </source>
</evidence>
<evidence type="ECO:0000256" key="9">
    <source>
        <dbReference type="ARBA" id="ARBA00023180"/>
    </source>
</evidence>
<keyword evidence="5" id="KW-1133">Transmembrane helix</keyword>
<comment type="subcellular location">
    <subcellularLocation>
        <location evidence="1">Cell membrane</location>
        <topology evidence="1">Multi-pass membrane protein</topology>
    </subcellularLocation>
</comment>
<dbReference type="AlphaFoldDB" id="A0A7R8WMK2"/>
<evidence type="ECO:0000256" key="8">
    <source>
        <dbReference type="ARBA" id="ARBA00023170"/>
    </source>
</evidence>
<evidence type="ECO:0000256" key="2">
    <source>
        <dbReference type="ARBA" id="ARBA00022448"/>
    </source>
</evidence>
<dbReference type="EMBL" id="OB666023">
    <property type="protein sequence ID" value="CAD7233313.1"/>
    <property type="molecule type" value="Genomic_DNA"/>
</dbReference>
<dbReference type="InterPro" id="IPR019594">
    <property type="entry name" value="Glu/Gly-bd"/>
</dbReference>
<keyword evidence="10" id="KW-1071">Ligand-gated ion channel</keyword>
<dbReference type="SUPFAM" id="SSF53850">
    <property type="entry name" value="Periplasmic binding protein-like II"/>
    <property type="match status" value="1"/>
</dbReference>
<evidence type="ECO:0000256" key="11">
    <source>
        <dbReference type="ARBA" id="ARBA00023303"/>
    </source>
</evidence>
<feature type="domain" description="Ionotropic glutamate receptor L-glutamate and glycine-binding" evidence="12">
    <location>
        <begin position="223"/>
        <end position="299"/>
    </location>
</feature>
<organism evidence="13">
    <name type="scientific">Cyprideis torosa</name>
    <dbReference type="NCBI Taxonomy" id="163714"/>
    <lineage>
        <taxon>Eukaryota</taxon>
        <taxon>Metazoa</taxon>
        <taxon>Ecdysozoa</taxon>
        <taxon>Arthropoda</taxon>
        <taxon>Crustacea</taxon>
        <taxon>Oligostraca</taxon>
        <taxon>Ostracoda</taxon>
        <taxon>Podocopa</taxon>
        <taxon>Podocopida</taxon>
        <taxon>Cytherocopina</taxon>
        <taxon>Cytheroidea</taxon>
        <taxon>Cytherideidae</taxon>
        <taxon>Cyprideis</taxon>
    </lineage>
</organism>
<protein>
    <recommendedName>
        <fullName evidence="12">Ionotropic glutamate receptor L-glutamate and glycine-binding domain-containing protein</fullName>
    </recommendedName>
</protein>
<dbReference type="PANTHER" id="PTHR42643:SF30">
    <property type="entry name" value="IONOTROPIC RECEPTOR 40A-RELATED"/>
    <property type="match status" value="1"/>
</dbReference>
<reference evidence="13" key="1">
    <citation type="submission" date="2020-11" db="EMBL/GenBank/DDBJ databases">
        <authorList>
            <person name="Tran Van P."/>
        </authorList>
    </citation>
    <scope>NUCLEOTIDE SEQUENCE</scope>
</reference>
<keyword evidence="6" id="KW-0406">Ion transport</keyword>
<keyword evidence="3" id="KW-1003">Cell membrane</keyword>
<evidence type="ECO:0000256" key="5">
    <source>
        <dbReference type="ARBA" id="ARBA00022989"/>
    </source>
</evidence>
<name>A0A7R8WMK2_9CRUS</name>
<dbReference type="OrthoDB" id="6117597at2759"/>
<keyword evidence="9" id="KW-0325">Glycoprotein</keyword>
<accession>A0A7R8WMK2</accession>
<evidence type="ECO:0000256" key="6">
    <source>
        <dbReference type="ARBA" id="ARBA00023065"/>
    </source>
</evidence>
<proteinExistence type="predicted"/>
<keyword evidence="2" id="KW-0813">Transport</keyword>
<keyword evidence="8" id="KW-0675">Receptor</keyword>
<dbReference type="InterPro" id="IPR052192">
    <property type="entry name" value="Insect_Ionotropic_Sensory_Rcpt"/>
</dbReference>
<sequence length="639" mass="74356">MLTSVRPVDAVFVFKRDSRAHFLRPHQHHQLQLILEKLEKQRSTSCHIVSTQALPNSGIFEKIKKTEQWTWFQWNLKGSGRPRKVFRKSQNHGLIIFISDDIPRLVQTFGEVNTNRFDIKFLIPAEHMDVDLLVDLYKLLNLYNAFVFDDVQSNEEEHLLRYLCLYCKTNKTEEDQHTENTFLWRGHHSFKDLPESFDGDGKRGILRATANQLGISFYLDTRSNKTSLKGSDYQFIAELAHHHNFSLNVRITRDGWGVKAENSSDYNGSVGRLQRREIDLIGNVAIVDYERSEVIDYSSIRCDDVGYVMVVETPELTSRKERWQNILQMFTWESLFLFSVAIAVASVILYWILQWAFKPDDFRLKTHRGMAYCFIFVIKAFLGQSLSDYELPSYFHQRSSRLILLLVLFILSFFMSAFYKCTLFSFLSSPPKYSFLSSSSDLEASGRHWVTLANTVLTKTFENKPALDSRLIAISVEKAEEKHLQESFATRGKGLDDTEIEARQNFGTEIIQLKRYRSFQYAVRMLEEPGKYVILQTVSPLFTPVTWIRKEENIQRMEPLQVKYRWRQIWPFYISPVLVPQSAHIAFQKNSPLLLKMDATIATLIECGIRDALAGYVTYSYSRNMREPPLVAQSVSKHN</sequence>
<dbReference type="GO" id="GO:0005886">
    <property type="term" value="C:plasma membrane"/>
    <property type="evidence" value="ECO:0007669"/>
    <property type="project" value="UniProtKB-SubCell"/>
</dbReference>
<evidence type="ECO:0000256" key="1">
    <source>
        <dbReference type="ARBA" id="ARBA00004651"/>
    </source>
</evidence>
<evidence type="ECO:0000259" key="12">
    <source>
        <dbReference type="Pfam" id="PF10613"/>
    </source>
</evidence>
<keyword evidence="11" id="KW-0407">Ion channel</keyword>
<evidence type="ECO:0000256" key="4">
    <source>
        <dbReference type="ARBA" id="ARBA00022692"/>
    </source>
</evidence>
<evidence type="ECO:0000256" key="3">
    <source>
        <dbReference type="ARBA" id="ARBA00022475"/>
    </source>
</evidence>
<dbReference type="PANTHER" id="PTHR42643">
    <property type="entry name" value="IONOTROPIC RECEPTOR 20A-RELATED"/>
    <property type="match status" value="1"/>
</dbReference>
<dbReference type="GO" id="GO:0015276">
    <property type="term" value="F:ligand-gated monoatomic ion channel activity"/>
    <property type="evidence" value="ECO:0007669"/>
    <property type="project" value="InterPro"/>
</dbReference>
<dbReference type="Gene3D" id="3.40.190.10">
    <property type="entry name" value="Periplasmic binding protein-like II"/>
    <property type="match status" value="1"/>
</dbReference>
<keyword evidence="7" id="KW-0472">Membrane</keyword>